<dbReference type="EMBL" id="CP027306">
    <property type="protein sequence ID" value="AXE82169.1"/>
    <property type="molecule type" value="Genomic_DNA"/>
</dbReference>
<sequence length="147" mass="16193">MNDEDAAPEENDHAVKVALYMETLQARMDPDQYGALAQALHEAFHLLAQGREGTIGSDDDSSFTPEMNRESATVLTILLTGKMDQRVVEVPGSDGHSGFVLMDPEEADDPAKVQEVRDFIDQWTTEREAMDIELDGIARASNPSIDD</sequence>
<organism evidence="1 2">
    <name type="scientific">Streptomyces atratus</name>
    <dbReference type="NCBI Taxonomy" id="1893"/>
    <lineage>
        <taxon>Bacteria</taxon>
        <taxon>Bacillati</taxon>
        <taxon>Actinomycetota</taxon>
        <taxon>Actinomycetes</taxon>
        <taxon>Kitasatosporales</taxon>
        <taxon>Streptomycetaceae</taxon>
        <taxon>Streptomyces</taxon>
    </lineage>
</organism>
<accession>A0A2Z5JPK0</accession>
<dbReference type="GeneID" id="95524584"/>
<proteinExistence type="predicted"/>
<dbReference type="RefSeq" id="WP_114248551.1">
    <property type="nucleotide sequence ID" value="NZ_CP027306.1"/>
</dbReference>
<gene>
    <name evidence="1" type="ORF">C5746_40815</name>
</gene>
<name>A0A2Z5JPK0_STRAR</name>
<evidence type="ECO:0000313" key="1">
    <source>
        <dbReference type="EMBL" id="AXE82169.1"/>
    </source>
</evidence>
<dbReference type="AlphaFoldDB" id="A0A2Z5JPK0"/>
<evidence type="ECO:0000313" key="2">
    <source>
        <dbReference type="Proteomes" id="UP000252698"/>
    </source>
</evidence>
<dbReference type="KEGG" id="sata:C5746_40815"/>
<dbReference type="Proteomes" id="UP000252698">
    <property type="component" value="Chromosome"/>
</dbReference>
<protein>
    <submittedName>
        <fullName evidence="1">Uncharacterized protein</fullName>
    </submittedName>
</protein>
<reference evidence="1 2" key="1">
    <citation type="journal article" date="2018" name="Front. Microbiol.">
        <title>Genome Sequencing of Streptomyces atratus SCSIOZH16 and Activation Production of Nocardamine via Metabolic Engineering.</title>
        <authorList>
            <person name="Li Y."/>
            <person name="Zhang C."/>
            <person name="Liu C."/>
            <person name="Ju J."/>
            <person name="Ma J."/>
        </authorList>
    </citation>
    <scope>NUCLEOTIDE SEQUENCE [LARGE SCALE GENOMIC DNA]</scope>
    <source>
        <strain evidence="1 2">SCSIO_ZH16</strain>
    </source>
</reference>